<evidence type="ECO:0000313" key="9">
    <source>
        <dbReference type="EMBL" id="MBO0663626.1"/>
    </source>
</evidence>
<sequence>MQTIFNIIVPIFSMIALGYAAARTGLLSEAVGDGLARFVFVIAVPVLLFRTLATMSFGSANPLALWIAYFGGVAVSWTLGTLTMRKIARTDHRTGVIAGISASFANTVFVAIPTLQRAFGDAGLQPLLLIISIHLPVMMITSTLLIERAAALDAAVGSPLAREPIPLSRMARRMAVNLLTNPIVVGILIGLCWHGLGLPLEGAVDEITKLLGGTAGGLALFALGMSLTRYGLRGDLLASSLITVLSLVVMPLCVWLFATQLGLPPLWLKGAVITAAAPAGINAYLLATYFKAGAKLAATTILISTIASVVTLSAWLKILGV</sequence>
<dbReference type="EMBL" id="JAFMPP010000012">
    <property type="protein sequence ID" value="MBO0663626.1"/>
    <property type="molecule type" value="Genomic_DNA"/>
</dbReference>
<evidence type="ECO:0000256" key="8">
    <source>
        <dbReference type="SAM" id="Phobius"/>
    </source>
</evidence>
<feature type="transmembrane region" description="Helical" evidence="8">
    <location>
        <begin position="63"/>
        <end position="84"/>
    </location>
</feature>
<name>A0A939G0N0_9HYPH</name>
<keyword evidence="7 8" id="KW-0472">Membrane</keyword>
<feature type="transmembrane region" description="Helical" evidence="8">
    <location>
        <begin position="127"/>
        <end position="146"/>
    </location>
</feature>
<organism evidence="9 10">
    <name type="scientific">Jiella flava</name>
    <dbReference type="NCBI Taxonomy" id="2816857"/>
    <lineage>
        <taxon>Bacteria</taxon>
        <taxon>Pseudomonadati</taxon>
        <taxon>Pseudomonadota</taxon>
        <taxon>Alphaproteobacteria</taxon>
        <taxon>Hyphomicrobiales</taxon>
        <taxon>Aurantimonadaceae</taxon>
        <taxon>Jiella</taxon>
    </lineage>
</organism>
<feature type="transmembrane region" description="Helical" evidence="8">
    <location>
        <begin position="6"/>
        <end position="26"/>
    </location>
</feature>
<dbReference type="GO" id="GO:0055085">
    <property type="term" value="P:transmembrane transport"/>
    <property type="evidence" value="ECO:0007669"/>
    <property type="project" value="InterPro"/>
</dbReference>
<evidence type="ECO:0000256" key="2">
    <source>
        <dbReference type="ARBA" id="ARBA00010145"/>
    </source>
</evidence>
<evidence type="ECO:0000256" key="3">
    <source>
        <dbReference type="ARBA" id="ARBA00022448"/>
    </source>
</evidence>
<dbReference type="InterPro" id="IPR038770">
    <property type="entry name" value="Na+/solute_symporter_sf"/>
</dbReference>
<gene>
    <name evidence="9" type="ORF">J1C48_13640</name>
</gene>
<dbReference type="GO" id="GO:0005886">
    <property type="term" value="C:plasma membrane"/>
    <property type="evidence" value="ECO:0007669"/>
    <property type="project" value="UniProtKB-SubCell"/>
</dbReference>
<dbReference type="Pfam" id="PF03547">
    <property type="entry name" value="Mem_trans"/>
    <property type="match status" value="1"/>
</dbReference>
<keyword evidence="3" id="KW-0813">Transport</keyword>
<feature type="transmembrane region" description="Helical" evidence="8">
    <location>
        <begin position="38"/>
        <end position="57"/>
    </location>
</feature>
<feature type="transmembrane region" description="Helical" evidence="8">
    <location>
        <begin position="175"/>
        <end position="196"/>
    </location>
</feature>
<reference evidence="9" key="1">
    <citation type="submission" date="2021-03" db="EMBL/GenBank/DDBJ databases">
        <title>Whole genome sequence of Jiella sp. CQZ9-1.</title>
        <authorList>
            <person name="Tuo L."/>
        </authorList>
    </citation>
    <scope>NUCLEOTIDE SEQUENCE</scope>
    <source>
        <strain evidence="9">CQZ9-1</strain>
    </source>
</reference>
<protein>
    <submittedName>
        <fullName evidence="9">AEC family transporter</fullName>
    </submittedName>
</protein>
<evidence type="ECO:0000256" key="6">
    <source>
        <dbReference type="ARBA" id="ARBA00022989"/>
    </source>
</evidence>
<evidence type="ECO:0000256" key="1">
    <source>
        <dbReference type="ARBA" id="ARBA00004651"/>
    </source>
</evidence>
<comment type="subcellular location">
    <subcellularLocation>
        <location evidence="1">Cell membrane</location>
        <topology evidence="1">Multi-pass membrane protein</topology>
    </subcellularLocation>
</comment>
<dbReference type="PANTHER" id="PTHR36838">
    <property type="entry name" value="AUXIN EFFLUX CARRIER FAMILY PROTEIN"/>
    <property type="match status" value="1"/>
</dbReference>
<keyword evidence="5 8" id="KW-0812">Transmembrane</keyword>
<keyword evidence="4" id="KW-1003">Cell membrane</keyword>
<keyword evidence="10" id="KW-1185">Reference proteome</keyword>
<feature type="transmembrane region" description="Helical" evidence="8">
    <location>
        <begin position="236"/>
        <end position="258"/>
    </location>
</feature>
<accession>A0A939G0N0</accession>
<evidence type="ECO:0000313" key="10">
    <source>
        <dbReference type="Proteomes" id="UP000664122"/>
    </source>
</evidence>
<dbReference type="Gene3D" id="1.20.1530.20">
    <property type="match status" value="1"/>
</dbReference>
<evidence type="ECO:0000256" key="5">
    <source>
        <dbReference type="ARBA" id="ARBA00022692"/>
    </source>
</evidence>
<dbReference type="AlphaFoldDB" id="A0A939G0N0"/>
<evidence type="ECO:0000256" key="7">
    <source>
        <dbReference type="ARBA" id="ARBA00023136"/>
    </source>
</evidence>
<comment type="similarity">
    <text evidence="2">Belongs to the auxin efflux carrier (TC 2.A.69) family.</text>
</comment>
<dbReference type="InterPro" id="IPR004776">
    <property type="entry name" value="Mem_transp_PIN-like"/>
</dbReference>
<feature type="transmembrane region" description="Helical" evidence="8">
    <location>
        <begin position="208"/>
        <end position="227"/>
    </location>
</feature>
<dbReference type="Proteomes" id="UP000664122">
    <property type="component" value="Unassembled WGS sequence"/>
</dbReference>
<feature type="transmembrane region" description="Helical" evidence="8">
    <location>
        <begin position="270"/>
        <end position="289"/>
    </location>
</feature>
<dbReference type="RefSeq" id="WP_207258467.1">
    <property type="nucleotide sequence ID" value="NZ_JAFMPP010000012.1"/>
</dbReference>
<comment type="caution">
    <text evidence="9">The sequence shown here is derived from an EMBL/GenBank/DDBJ whole genome shotgun (WGS) entry which is preliminary data.</text>
</comment>
<proteinExistence type="inferred from homology"/>
<keyword evidence="6 8" id="KW-1133">Transmembrane helix</keyword>
<dbReference type="PANTHER" id="PTHR36838:SF3">
    <property type="entry name" value="TRANSPORTER AUXIN EFFLUX CARRIER EC FAMILY"/>
    <property type="match status" value="1"/>
</dbReference>
<feature type="transmembrane region" description="Helical" evidence="8">
    <location>
        <begin position="296"/>
        <end position="316"/>
    </location>
</feature>
<feature type="transmembrane region" description="Helical" evidence="8">
    <location>
        <begin position="96"/>
        <end position="115"/>
    </location>
</feature>
<evidence type="ECO:0000256" key="4">
    <source>
        <dbReference type="ARBA" id="ARBA00022475"/>
    </source>
</evidence>